<proteinExistence type="predicted"/>
<keyword evidence="2" id="KW-1185">Reference proteome</keyword>
<evidence type="ECO:0000313" key="1">
    <source>
        <dbReference type="EMBL" id="SJL14635.1"/>
    </source>
</evidence>
<name>A0A284S0V2_ARMOS</name>
<dbReference type="AlphaFoldDB" id="A0A284S0V2"/>
<dbReference type="EMBL" id="FUEG01000024">
    <property type="protein sequence ID" value="SJL14635.1"/>
    <property type="molecule type" value="Genomic_DNA"/>
</dbReference>
<sequence length="92" mass="10514">MFACLANLHRVKQSEVSFHPSCIHARTFHLPFFVRKRRSSFKLQDSLVLQGDVKASSSFFDCPKAQALNVNFNYFFGSRIPTDEEDLNVGTD</sequence>
<accession>A0A284S0V2</accession>
<protein>
    <submittedName>
        <fullName evidence="1">Uncharacterized protein</fullName>
    </submittedName>
</protein>
<evidence type="ECO:0000313" key="2">
    <source>
        <dbReference type="Proteomes" id="UP000219338"/>
    </source>
</evidence>
<organism evidence="1 2">
    <name type="scientific">Armillaria ostoyae</name>
    <name type="common">Armillaria root rot fungus</name>
    <dbReference type="NCBI Taxonomy" id="47428"/>
    <lineage>
        <taxon>Eukaryota</taxon>
        <taxon>Fungi</taxon>
        <taxon>Dikarya</taxon>
        <taxon>Basidiomycota</taxon>
        <taxon>Agaricomycotina</taxon>
        <taxon>Agaricomycetes</taxon>
        <taxon>Agaricomycetidae</taxon>
        <taxon>Agaricales</taxon>
        <taxon>Marasmiineae</taxon>
        <taxon>Physalacriaceae</taxon>
        <taxon>Armillaria</taxon>
    </lineage>
</organism>
<reference evidence="2" key="1">
    <citation type="journal article" date="2017" name="Nat. Ecol. Evol.">
        <title>Genome expansion and lineage-specific genetic innovations in the forest pathogenic fungi Armillaria.</title>
        <authorList>
            <person name="Sipos G."/>
            <person name="Prasanna A.N."/>
            <person name="Walter M.C."/>
            <person name="O'Connor E."/>
            <person name="Balint B."/>
            <person name="Krizsan K."/>
            <person name="Kiss B."/>
            <person name="Hess J."/>
            <person name="Varga T."/>
            <person name="Slot J."/>
            <person name="Riley R."/>
            <person name="Boka B."/>
            <person name="Rigling D."/>
            <person name="Barry K."/>
            <person name="Lee J."/>
            <person name="Mihaltcheva S."/>
            <person name="LaButti K."/>
            <person name="Lipzen A."/>
            <person name="Waldron R."/>
            <person name="Moloney N.M."/>
            <person name="Sperisen C."/>
            <person name="Kredics L."/>
            <person name="Vagvoelgyi C."/>
            <person name="Patrignani A."/>
            <person name="Fitzpatrick D."/>
            <person name="Nagy I."/>
            <person name="Doyle S."/>
            <person name="Anderson J.B."/>
            <person name="Grigoriev I.V."/>
            <person name="Gueldener U."/>
            <person name="Muensterkoetter M."/>
            <person name="Nagy L.G."/>
        </authorList>
    </citation>
    <scope>NUCLEOTIDE SEQUENCE [LARGE SCALE GENOMIC DNA]</scope>
    <source>
        <strain evidence="2">C18/9</strain>
    </source>
</reference>
<gene>
    <name evidence="1" type="ORF">ARMOST_18100</name>
</gene>
<dbReference type="Proteomes" id="UP000219338">
    <property type="component" value="Unassembled WGS sequence"/>
</dbReference>